<dbReference type="AlphaFoldDB" id="A0ABD2CLE7"/>
<evidence type="ECO:0000313" key="3">
    <source>
        <dbReference type="Proteomes" id="UP001607303"/>
    </source>
</evidence>
<evidence type="ECO:0000313" key="2">
    <source>
        <dbReference type="EMBL" id="KAL2745928.1"/>
    </source>
</evidence>
<dbReference type="Proteomes" id="UP001607303">
    <property type="component" value="Unassembled WGS sequence"/>
</dbReference>
<keyword evidence="1" id="KW-0472">Membrane</keyword>
<keyword evidence="1" id="KW-1133">Transmembrane helix</keyword>
<keyword evidence="3" id="KW-1185">Reference proteome</keyword>
<comment type="caution">
    <text evidence="2">The sequence shown here is derived from an EMBL/GenBank/DDBJ whole genome shotgun (WGS) entry which is preliminary data.</text>
</comment>
<organism evidence="2 3">
    <name type="scientific">Vespula maculifrons</name>
    <name type="common">Eastern yellow jacket</name>
    <name type="synonym">Wasp</name>
    <dbReference type="NCBI Taxonomy" id="7453"/>
    <lineage>
        <taxon>Eukaryota</taxon>
        <taxon>Metazoa</taxon>
        <taxon>Ecdysozoa</taxon>
        <taxon>Arthropoda</taxon>
        <taxon>Hexapoda</taxon>
        <taxon>Insecta</taxon>
        <taxon>Pterygota</taxon>
        <taxon>Neoptera</taxon>
        <taxon>Endopterygota</taxon>
        <taxon>Hymenoptera</taxon>
        <taxon>Apocrita</taxon>
        <taxon>Aculeata</taxon>
        <taxon>Vespoidea</taxon>
        <taxon>Vespidae</taxon>
        <taxon>Vespinae</taxon>
        <taxon>Vespula</taxon>
    </lineage>
</organism>
<proteinExistence type="predicted"/>
<protein>
    <submittedName>
        <fullName evidence="2">Uncharacterized protein</fullName>
    </submittedName>
</protein>
<gene>
    <name evidence="2" type="ORF">V1477_005846</name>
</gene>
<reference evidence="2 3" key="1">
    <citation type="journal article" date="2024" name="Ann. Entomol. Soc. Am.">
        <title>Genomic analyses of the southern and eastern yellowjacket wasps (Hymenoptera: Vespidae) reveal evolutionary signatures of social life.</title>
        <authorList>
            <person name="Catto M.A."/>
            <person name="Caine P.B."/>
            <person name="Orr S.E."/>
            <person name="Hunt B.G."/>
            <person name="Goodisman M.A.D."/>
        </authorList>
    </citation>
    <scope>NUCLEOTIDE SEQUENCE [LARGE SCALE GENOMIC DNA]</scope>
    <source>
        <strain evidence="2">232</strain>
        <tissue evidence="2">Head and thorax</tissue>
    </source>
</reference>
<dbReference type="EMBL" id="JAYRBN010000039">
    <property type="protein sequence ID" value="KAL2745928.1"/>
    <property type="molecule type" value="Genomic_DNA"/>
</dbReference>
<name>A0ABD2CLE7_VESMC</name>
<keyword evidence="1" id="KW-0812">Transmembrane</keyword>
<feature type="transmembrane region" description="Helical" evidence="1">
    <location>
        <begin position="59"/>
        <end position="79"/>
    </location>
</feature>
<accession>A0ABD2CLE7</accession>
<evidence type="ECO:0000256" key="1">
    <source>
        <dbReference type="SAM" id="Phobius"/>
    </source>
</evidence>
<sequence>MDSLLHNRNNESVEIIAYILHIKKCLYSINDNYAIICYAECLSHCHKDRTCLIYYYSKILIPIVLKYLYIIFCKIILFLKMSYSNNHEQISMNMKHKENSIILLGLDSIQNPSNS</sequence>